<reference evidence="1" key="1">
    <citation type="submission" date="2024-04" db="EMBL/GenBank/DDBJ databases">
        <authorList>
            <consortium name="Molecular Ecology Group"/>
        </authorList>
    </citation>
    <scope>NUCLEOTIDE SEQUENCE</scope>
</reference>
<gene>
    <name evidence="1" type="ORF">LPLAT_LOCUS9537</name>
</gene>
<evidence type="ECO:0000313" key="2">
    <source>
        <dbReference type="Proteomes" id="UP001497644"/>
    </source>
</evidence>
<organism evidence="1 2">
    <name type="scientific">Lasius platythorax</name>
    <dbReference type="NCBI Taxonomy" id="488582"/>
    <lineage>
        <taxon>Eukaryota</taxon>
        <taxon>Metazoa</taxon>
        <taxon>Ecdysozoa</taxon>
        <taxon>Arthropoda</taxon>
        <taxon>Hexapoda</taxon>
        <taxon>Insecta</taxon>
        <taxon>Pterygota</taxon>
        <taxon>Neoptera</taxon>
        <taxon>Endopterygota</taxon>
        <taxon>Hymenoptera</taxon>
        <taxon>Apocrita</taxon>
        <taxon>Aculeata</taxon>
        <taxon>Formicoidea</taxon>
        <taxon>Formicidae</taxon>
        <taxon>Formicinae</taxon>
        <taxon>Lasius</taxon>
        <taxon>Lasius</taxon>
    </lineage>
</organism>
<comment type="caution">
    <text evidence="1">The sequence shown here is derived from an EMBL/GenBank/DDBJ whole genome shotgun (WGS) entry which is preliminary data.</text>
</comment>
<sequence>MSDNNTRYYYSDIIPVRSVAVSTTTCSRETEPLPYSPQYQILSGRLNDPAQTGVLSAVVRGPNVRDASTMSSLVKALALRPSTRYEIAAMIRCGAMALSVEEESFATDSIPLC</sequence>
<dbReference type="Proteomes" id="UP001497644">
    <property type="component" value="Unassembled WGS sequence"/>
</dbReference>
<name>A0AAV2MYG9_9HYME</name>
<keyword evidence="2" id="KW-1185">Reference proteome</keyword>
<dbReference type="AlphaFoldDB" id="A0AAV2MYG9"/>
<dbReference type="EMBL" id="CAXIPU020000751">
    <property type="protein sequence ID" value="CAL1672631.1"/>
    <property type="molecule type" value="Genomic_DNA"/>
</dbReference>
<evidence type="ECO:0000313" key="1">
    <source>
        <dbReference type="EMBL" id="CAL1672631.1"/>
    </source>
</evidence>
<accession>A0AAV2MYG9</accession>
<protein>
    <submittedName>
        <fullName evidence="1">Uncharacterized protein</fullName>
    </submittedName>
</protein>
<proteinExistence type="predicted"/>